<evidence type="ECO:0000256" key="2">
    <source>
        <dbReference type="ARBA" id="ARBA00022692"/>
    </source>
</evidence>
<dbReference type="Gene3D" id="3.30.160.60">
    <property type="entry name" value="Classic Zinc Finger"/>
    <property type="match status" value="1"/>
</dbReference>
<keyword evidence="7" id="KW-0997">Cell inner membrane</keyword>
<accession>A0A6N4R9U3</accession>
<dbReference type="GO" id="GO:0009252">
    <property type="term" value="P:peptidoglycan biosynthetic process"/>
    <property type="evidence" value="ECO:0007669"/>
    <property type="project" value="UniProtKB-UniRule"/>
</dbReference>
<keyword evidence="6 7" id="KW-0961">Cell wall biogenesis/degradation</keyword>
<dbReference type="InterPro" id="IPR003770">
    <property type="entry name" value="MLTG-like"/>
</dbReference>
<organism evidence="8 9">
    <name type="scientific">Blastochloris viridis</name>
    <name type="common">Rhodopseudomonas viridis</name>
    <dbReference type="NCBI Taxonomy" id="1079"/>
    <lineage>
        <taxon>Bacteria</taxon>
        <taxon>Pseudomonadati</taxon>
        <taxon>Pseudomonadota</taxon>
        <taxon>Alphaproteobacteria</taxon>
        <taxon>Hyphomicrobiales</taxon>
        <taxon>Blastochloridaceae</taxon>
        <taxon>Blastochloris</taxon>
    </lineage>
</organism>
<dbReference type="PANTHER" id="PTHR30518">
    <property type="entry name" value="ENDOLYTIC MUREIN TRANSGLYCOSYLASE"/>
    <property type="match status" value="1"/>
</dbReference>
<keyword evidence="1 7" id="KW-1003">Cell membrane</keyword>
<gene>
    <name evidence="7 8" type="primary">mltG</name>
    <name evidence="8" type="ORF">DI628_06290</name>
</gene>
<sequence>MKFSTGTLVVVGVIVLGLITAVTGGIGVYMAQRGPLEQPVKVIVDQGMGVRAIASRLGQANVIAHPDAFVVMVKATGMAGTLKAGEYAFEPGISLRAVVNKLALGDTENRSVTIPEGWTVKQAIDRLEAVEGLTGHAVRPEEGRIFPDTYAFRFGAERAKVLDTMTARMDKELANAWAARDTTLPLKSPEELLILASIVQKEAANDDEMPMIAAVFYNRLSKGMRLQSDPTVMYGAELEGDRLKRKDLTEPHPFNTYLFAGLPPTPISNPGKSALMAVARPARTEAIFFVADPSLTMHVFSVTYDEHRRNVARYWKDVKKTLQPKSVANVIEGALVTPTNVVSGTAKEN</sequence>
<dbReference type="HAMAP" id="MF_02065">
    <property type="entry name" value="MltG"/>
    <property type="match status" value="1"/>
</dbReference>
<evidence type="ECO:0000313" key="9">
    <source>
        <dbReference type="Proteomes" id="UP000320948"/>
    </source>
</evidence>
<comment type="catalytic activity">
    <reaction evidence="7">
        <text>a peptidoglycan chain = a peptidoglycan chain with N-acetyl-1,6-anhydromuramyl-[peptide] at the reducing end + a peptidoglycan chain with N-acetylglucosamine at the non-reducing end.</text>
        <dbReference type="EC" id="4.2.2.29"/>
    </reaction>
</comment>
<comment type="caution">
    <text evidence="8">The sequence shown here is derived from an EMBL/GenBank/DDBJ whole genome shotgun (WGS) entry which is preliminary data.</text>
</comment>
<evidence type="ECO:0000256" key="3">
    <source>
        <dbReference type="ARBA" id="ARBA00022989"/>
    </source>
</evidence>
<dbReference type="Pfam" id="PF02618">
    <property type="entry name" value="YceG"/>
    <property type="match status" value="1"/>
</dbReference>
<reference evidence="8 9" key="1">
    <citation type="journal article" date="2017" name="Nat. Commun.">
        <title>In situ click chemistry generation of cyclooxygenase-2 inhibitors.</title>
        <authorList>
            <person name="Bhardwaj A."/>
            <person name="Kaur J."/>
            <person name="Wuest M."/>
            <person name="Wuest F."/>
        </authorList>
    </citation>
    <scope>NUCLEOTIDE SEQUENCE [LARGE SCALE GENOMIC DNA]</scope>
    <source>
        <strain evidence="8">S2_018_000_R2_106</strain>
    </source>
</reference>
<keyword evidence="3 7" id="KW-1133">Transmembrane helix</keyword>
<evidence type="ECO:0000256" key="1">
    <source>
        <dbReference type="ARBA" id="ARBA00022475"/>
    </source>
</evidence>
<dbReference type="GO" id="GO:0071555">
    <property type="term" value="P:cell wall organization"/>
    <property type="evidence" value="ECO:0007669"/>
    <property type="project" value="UniProtKB-KW"/>
</dbReference>
<dbReference type="GO" id="GO:0005886">
    <property type="term" value="C:plasma membrane"/>
    <property type="evidence" value="ECO:0007669"/>
    <property type="project" value="UniProtKB-SubCell"/>
</dbReference>
<comment type="subcellular location">
    <subcellularLocation>
        <location evidence="7">Cell inner membrane</location>
        <topology evidence="7">Single-pass membrane protein</topology>
    </subcellularLocation>
</comment>
<dbReference type="Gene3D" id="3.30.1490.480">
    <property type="entry name" value="Endolytic murein transglycosylase"/>
    <property type="match status" value="1"/>
</dbReference>
<evidence type="ECO:0000256" key="6">
    <source>
        <dbReference type="ARBA" id="ARBA00023316"/>
    </source>
</evidence>
<comment type="function">
    <text evidence="7">Functions as a peptidoglycan terminase that cleaves nascent peptidoglycan strands endolytically to terminate their elongation.</text>
</comment>
<dbReference type="EC" id="4.2.2.29" evidence="7"/>
<evidence type="ECO:0000256" key="7">
    <source>
        <dbReference type="HAMAP-Rule" id="MF_02065"/>
    </source>
</evidence>
<keyword evidence="5 7" id="KW-0456">Lyase</keyword>
<dbReference type="AlphaFoldDB" id="A0A6N4R9U3"/>
<keyword evidence="4 7" id="KW-0472">Membrane</keyword>
<protein>
    <recommendedName>
        <fullName evidence="7">Endolytic murein transglycosylase</fullName>
        <ecNumber evidence="7">4.2.2.29</ecNumber>
    </recommendedName>
    <alternativeName>
        <fullName evidence="7">Peptidoglycan lytic transglycosylase</fullName>
    </alternativeName>
    <alternativeName>
        <fullName evidence="7">Peptidoglycan polymerization terminase</fullName>
    </alternativeName>
</protein>
<dbReference type="PANTHER" id="PTHR30518:SF2">
    <property type="entry name" value="ENDOLYTIC MUREIN TRANSGLYCOSYLASE"/>
    <property type="match status" value="1"/>
</dbReference>
<feature type="site" description="Important for catalytic activity" evidence="7">
    <location>
        <position position="202"/>
    </location>
</feature>
<feature type="transmembrane region" description="Helical" evidence="7">
    <location>
        <begin position="6"/>
        <end position="31"/>
    </location>
</feature>
<evidence type="ECO:0000256" key="4">
    <source>
        <dbReference type="ARBA" id="ARBA00023136"/>
    </source>
</evidence>
<comment type="similarity">
    <text evidence="7">Belongs to the transglycosylase MltG family.</text>
</comment>
<evidence type="ECO:0000256" key="5">
    <source>
        <dbReference type="ARBA" id="ARBA00023239"/>
    </source>
</evidence>
<proteinExistence type="inferred from homology"/>
<keyword evidence="2 7" id="KW-0812">Transmembrane</keyword>
<dbReference type="EMBL" id="VAFM01000002">
    <property type="protein sequence ID" value="TKW60509.1"/>
    <property type="molecule type" value="Genomic_DNA"/>
</dbReference>
<dbReference type="CDD" id="cd08010">
    <property type="entry name" value="MltG_like"/>
    <property type="match status" value="1"/>
</dbReference>
<dbReference type="Proteomes" id="UP000320948">
    <property type="component" value="Unassembled WGS sequence"/>
</dbReference>
<evidence type="ECO:0000313" key="8">
    <source>
        <dbReference type="EMBL" id="TKW60509.1"/>
    </source>
</evidence>
<name>A0A6N4R9U3_BLAVI</name>
<dbReference type="GO" id="GO:0008932">
    <property type="term" value="F:lytic endotransglycosylase activity"/>
    <property type="evidence" value="ECO:0007669"/>
    <property type="project" value="UniProtKB-UniRule"/>
</dbReference>
<dbReference type="NCBIfam" id="TIGR00247">
    <property type="entry name" value="endolytic transglycosylase MltG"/>
    <property type="match status" value="1"/>
</dbReference>